<gene>
    <name evidence="1" type="ORF">C0V70_05355</name>
</gene>
<proteinExistence type="predicted"/>
<protein>
    <submittedName>
        <fullName evidence="1">Fe-S-oxidoreductase</fullName>
    </submittedName>
</protein>
<name>A0A2K9NXC3_BACTC</name>
<accession>A0A2K9NXC3</accession>
<evidence type="ECO:0000313" key="1">
    <source>
        <dbReference type="EMBL" id="AUO00164.1"/>
    </source>
</evidence>
<reference evidence="1 2" key="1">
    <citation type="submission" date="2018-01" db="EMBL/GenBank/DDBJ databases">
        <title>Complete genome sequence of Bacteriovorax stolpii DSM12778.</title>
        <authorList>
            <person name="Tang B."/>
            <person name="Chang J."/>
        </authorList>
    </citation>
    <scope>NUCLEOTIDE SEQUENCE [LARGE SCALE GENOMIC DNA]</scope>
    <source>
        <strain evidence="1 2">DSM 12778</strain>
    </source>
</reference>
<dbReference type="Pfam" id="PF03692">
    <property type="entry name" value="CxxCxxCC"/>
    <property type="match status" value="1"/>
</dbReference>
<organism evidence="1 2">
    <name type="scientific">Bacteriovorax stolpii</name>
    <name type="common">Bdellovibrio stolpii</name>
    <dbReference type="NCBI Taxonomy" id="960"/>
    <lineage>
        <taxon>Bacteria</taxon>
        <taxon>Pseudomonadati</taxon>
        <taxon>Bdellovibrionota</taxon>
        <taxon>Bacteriovoracia</taxon>
        <taxon>Bacteriovoracales</taxon>
        <taxon>Bacteriovoracaceae</taxon>
        <taxon>Bacteriovorax</taxon>
    </lineage>
</organism>
<dbReference type="PANTHER" id="PTHR35866:SF1">
    <property type="entry name" value="YKGJ FAMILY CYSTEINE CLUSTER PROTEIN"/>
    <property type="match status" value="1"/>
</dbReference>
<sequence length="137" mass="15959">MSKKNRLNTAGKIQEHLKDLNRWSLYKKGMCETCEGLCCYMPVEIKTADLIRMGVLDEFHLELSLKEQIKEALKHPGVTRYTPSTEKFTLAQKPDSSCFFLDAHKRCTIYDKRPDTCRNHPKIGPRPNYCAYMKKEN</sequence>
<dbReference type="Proteomes" id="UP000235584">
    <property type="component" value="Chromosome"/>
</dbReference>
<keyword evidence="2" id="KW-1185">Reference proteome</keyword>
<dbReference type="RefSeq" id="WP_102245451.1">
    <property type="nucleotide sequence ID" value="NZ_CP025704.1"/>
</dbReference>
<dbReference type="KEGG" id="bsto:C0V70_05355"/>
<dbReference type="EMBL" id="CP025704">
    <property type="protein sequence ID" value="AUO00164.1"/>
    <property type="molecule type" value="Genomic_DNA"/>
</dbReference>
<dbReference type="AlphaFoldDB" id="A0A2K9NXC3"/>
<dbReference type="InterPro" id="IPR005358">
    <property type="entry name" value="Puta_zinc/iron-chelating_dom"/>
</dbReference>
<dbReference type="PANTHER" id="PTHR35866">
    <property type="entry name" value="PUTATIVE-RELATED"/>
    <property type="match status" value="1"/>
</dbReference>
<evidence type="ECO:0000313" key="2">
    <source>
        <dbReference type="Proteomes" id="UP000235584"/>
    </source>
</evidence>